<gene>
    <name evidence="3" type="ordered locus">CKO_03701</name>
</gene>
<dbReference type="PANTHER" id="PTHR47506:SF1">
    <property type="entry name" value="HTH-TYPE TRANSCRIPTIONAL REGULATOR YJDC"/>
    <property type="match status" value="1"/>
</dbReference>
<dbReference type="Gene3D" id="1.10.357.10">
    <property type="entry name" value="Tetracycline Repressor, domain 2"/>
    <property type="match status" value="1"/>
</dbReference>
<dbReference type="SUPFAM" id="SSF48498">
    <property type="entry name" value="Tetracyclin repressor-like, C-terminal domain"/>
    <property type="match status" value="1"/>
</dbReference>
<sequence length="199" mass="22745">MGKTEENTVQREDVLGEALKLLEVQGIANTTLEMVAERIDYPLDELQRFWPDKEAILYDALRYLSQQVDIWRRQLLLDETLTAEQKLLARYNALSECVSNNRYPGCLFIAACTFYPDPAHPIHQLADQQKRAAHDFTHELLTTLEIDDPAMVAKQMELVLEGCLSRMLVNRSQADVDTAHRLAEDILRFARCRQGGALT</sequence>
<dbReference type="AlphaFoldDB" id="A8AMR5"/>
<reference evidence="3 4" key="1">
    <citation type="submission" date="2007-08" db="EMBL/GenBank/DDBJ databases">
        <authorList>
            <consortium name="The Citrobacter koseri Genome Sequencing Project"/>
            <person name="McClelland M."/>
            <person name="Sanderson E.K."/>
            <person name="Porwollik S."/>
            <person name="Spieth J."/>
            <person name="Clifton W.S."/>
            <person name="Latreille P."/>
            <person name="Courtney L."/>
            <person name="Wang C."/>
            <person name="Pepin K."/>
            <person name="Bhonagiri V."/>
            <person name="Nash W."/>
            <person name="Johnson M."/>
            <person name="Thiruvilangam P."/>
            <person name="Wilson R."/>
        </authorList>
    </citation>
    <scope>NUCLEOTIDE SEQUENCE [LARGE SCALE GENOMIC DNA]</scope>
    <source>
        <strain evidence="4">ATCC BAA-895 / CDC 4225-83 / SGSC4696</strain>
    </source>
</reference>
<organism evidence="3 4">
    <name type="scientific">Citrobacter koseri (strain ATCC BAA-895 / CDC 4225-83 / SGSC4696)</name>
    <dbReference type="NCBI Taxonomy" id="290338"/>
    <lineage>
        <taxon>Bacteria</taxon>
        <taxon>Pseudomonadati</taxon>
        <taxon>Pseudomonadota</taxon>
        <taxon>Gammaproteobacteria</taxon>
        <taxon>Enterobacterales</taxon>
        <taxon>Enterobacteriaceae</taxon>
        <taxon>Citrobacter</taxon>
    </lineage>
</organism>
<dbReference type="STRING" id="290338.CKO_03701"/>
<evidence type="ECO:0008006" key="5">
    <source>
        <dbReference type="Google" id="ProtNLM"/>
    </source>
</evidence>
<keyword evidence="1" id="KW-0805">Transcription regulation</keyword>
<name>A8AMR5_CITK8</name>
<keyword evidence="2" id="KW-0804">Transcription</keyword>
<accession>A8AMR5</accession>
<evidence type="ECO:0000313" key="4">
    <source>
        <dbReference type="Proteomes" id="UP000008148"/>
    </source>
</evidence>
<dbReference type="KEGG" id="cko:CKO_03701"/>
<evidence type="ECO:0000313" key="3">
    <source>
        <dbReference type="EMBL" id="ABV14778.1"/>
    </source>
</evidence>
<dbReference type="PANTHER" id="PTHR47506">
    <property type="entry name" value="TRANSCRIPTIONAL REGULATORY PROTEIN"/>
    <property type="match status" value="1"/>
</dbReference>
<dbReference type="InterPro" id="IPR036271">
    <property type="entry name" value="Tet_transcr_reg_TetR-rel_C_sf"/>
</dbReference>
<protein>
    <recommendedName>
        <fullName evidence="5">Transcriptional regulator</fullName>
    </recommendedName>
</protein>
<dbReference type="NCBIfam" id="NF008647">
    <property type="entry name" value="PRK11640.1"/>
    <property type="match status" value="1"/>
</dbReference>
<dbReference type="Proteomes" id="UP000008148">
    <property type="component" value="Chromosome"/>
</dbReference>
<evidence type="ECO:0000256" key="1">
    <source>
        <dbReference type="ARBA" id="ARBA00023015"/>
    </source>
</evidence>
<dbReference type="EMBL" id="CP000822">
    <property type="protein sequence ID" value="ABV14778.1"/>
    <property type="molecule type" value="Genomic_DNA"/>
</dbReference>
<evidence type="ECO:0000256" key="2">
    <source>
        <dbReference type="ARBA" id="ARBA00023163"/>
    </source>
</evidence>
<proteinExistence type="predicted"/>
<dbReference type="InterPro" id="IPR009057">
    <property type="entry name" value="Homeodomain-like_sf"/>
</dbReference>
<dbReference type="HOGENOM" id="CLU_1389758_0_0_6"/>
<keyword evidence="4" id="KW-1185">Reference proteome</keyword>
<dbReference type="SUPFAM" id="SSF46689">
    <property type="entry name" value="Homeodomain-like"/>
    <property type="match status" value="1"/>
</dbReference>
<dbReference type="NCBIfam" id="NF047866">
    <property type="entry name" value="TF_DicD_YjdC"/>
    <property type="match status" value="1"/>
</dbReference>